<sequence>MTEQTTVPATAGSGHPRRWAALAVTLLAVFMDLVDITIVVVAAPAIQADLGAPTAAVQWIMAAYALGLGLLLITGGRLGDIFGRKRVFLAGVAGFTAASAACGLAQTIGMLIAARAVQGAAAAMMVPQVLATIQVMFPSAERPKALGLYGAVNGLAAAAAPIAGGLLVGNDVFGPAWRSVFWVNVPIGLAALLGAAVLMRESRSPRPPRLDLPGVVLVAAGLLLVLYPLIQGPESGWPGWTWPMVAAAVAVLAVFARLQARRERRRGQPLVPVSLFRQRSFVAGLAVAFAVFSSVTALFLVLTLQLQQGHGLSALQVGLTFLAWPLGLAVTSGLAVRLAATAGRRLVACGAAALAAAMVALIAGIAVAGDALTGWHLVPGLLAGGAGFGLVAPILVDIVLSAVPHQDAGAASGVVNTVIQVAGATGIAAVGALYTTALAAGWDIDTAAQWSLGYAVVAFGLGLSLTWALPARPRTP</sequence>
<feature type="transmembrane region" description="Helical" evidence="5">
    <location>
        <begin position="346"/>
        <end position="369"/>
    </location>
</feature>
<evidence type="ECO:0000256" key="1">
    <source>
        <dbReference type="ARBA" id="ARBA00004651"/>
    </source>
</evidence>
<dbReference type="Gene3D" id="1.20.1250.20">
    <property type="entry name" value="MFS general substrate transporter like domains"/>
    <property type="match status" value="1"/>
</dbReference>
<keyword evidence="8" id="KW-1185">Reference proteome</keyword>
<name>A0ABV5NTW7_9ACTN</name>
<dbReference type="CDD" id="cd17321">
    <property type="entry name" value="MFS_MMR_MDR_like"/>
    <property type="match status" value="1"/>
</dbReference>
<feature type="transmembrane region" description="Helical" evidence="5">
    <location>
        <begin position="146"/>
        <end position="168"/>
    </location>
</feature>
<feature type="transmembrane region" description="Helical" evidence="5">
    <location>
        <begin position="55"/>
        <end position="75"/>
    </location>
</feature>
<dbReference type="EMBL" id="JBHMCF010000035">
    <property type="protein sequence ID" value="MFB9473657.1"/>
    <property type="molecule type" value="Genomic_DNA"/>
</dbReference>
<feature type="transmembrane region" description="Helical" evidence="5">
    <location>
        <begin position="447"/>
        <end position="469"/>
    </location>
</feature>
<dbReference type="InterPro" id="IPR020846">
    <property type="entry name" value="MFS_dom"/>
</dbReference>
<accession>A0ABV5NTW7</accession>
<feature type="transmembrane region" description="Helical" evidence="5">
    <location>
        <begin position="210"/>
        <end position="230"/>
    </location>
</feature>
<dbReference type="Pfam" id="PF07690">
    <property type="entry name" value="MFS_1"/>
    <property type="match status" value="1"/>
</dbReference>
<feature type="transmembrane region" description="Helical" evidence="5">
    <location>
        <begin position="242"/>
        <end position="260"/>
    </location>
</feature>
<evidence type="ECO:0000256" key="3">
    <source>
        <dbReference type="ARBA" id="ARBA00022989"/>
    </source>
</evidence>
<feature type="domain" description="Major facilitator superfamily (MFS) profile" evidence="6">
    <location>
        <begin position="21"/>
        <end position="476"/>
    </location>
</feature>
<dbReference type="InterPro" id="IPR011701">
    <property type="entry name" value="MFS"/>
</dbReference>
<feature type="transmembrane region" description="Helical" evidence="5">
    <location>
        <begin position="180"/>
        <end position="198"/>
    </location>
</feature>
<proteinExistence type="predicted"/>
<evidence type="ECO:0000256" key="4">
    <source>
        <dbReference type="ARBA" id="ARBA00023136"/>
    </source>
</evidence>
<dbReference type="PANTHER" id="PTHR42718">
    <property type="entry name" value="MAJOR FACILITATOR SUPERFAMILY MULTIDRUG TRANSPORTER MFSC"/>
    <property type="match status" value="1"/>
</dbReference>
<gene>
    <name evidence="7" type="ORF">ACFFR3_29535</name>
</gene>
<feature type="transmembrane region" description="Helical" evidence="5">
    <location>
        <begin position="414"/>
        <end position="435"/>
    </location>
</feature>
<dbReference type="PRINTS" id="PR01036">
    <property type="entry name" value="TCRTETB"/>
</dbReference>
<dbReference type="Gene3D" id="1.20.1720.10">
    <property type="entry name" value="Multidrug resistance protein D"/>
    <property type="match status" value="1"/>
</dbReference>
<dbReference type="PROSITE" id="PS50850">
    <property type="entry name" value="MFS"/>
    <property type="match status" value="1"/>
</dbReference>
<comment type="subcellular location">
    <subcellularLocation>
        <location evidence="1">Cell membrane</location>
        <topology evidence="1">Multi-pass membrane protein</topology>
    </subcellularLocation>
</comment>
<dbReference type="RefSeq" id="WP_345408146.1">
    <property type="nucleotide sequence ID" value="NZ_BAAAXS010000001.1"/>
</dbReference>
<evidence type="ECO:0000313" key="8">
    <source>
        <dbReference type="Proteomes" id="UP001589568"/>
    </source>
</evidence>
<dbReference type="SUPFAM" id="SSF103473">
    <property type="entry name" value="MFS general substrate transporter"/>
    <property type="match status" value="1"/>
</dbReference>
<evidence type="ECO:0000256" key="5">
    <source>
        <dbReference type="SAM" id="Phobius"/>
    </source>
</evidence>
<evidence type="ECO:0000256" key="2">
    <source>
        <dbReference type="ARBA" id="ARBA00022692"/>
    </source>
</evidence>
<comment type="caution">
    <text evidence="7">The sequence shown here is derived from an EMBL/GenBank/DDBJ whole genome shotgun (WGS) entry which is preliminary data.</text>
</comment>
<reference evidence="7 8" key="1">
    <citation type="submission" date="2024-09" db="EMBL/GenBank/DDBJ databases">
        <authorList>
            <person name="Sun Q."/>
            <person name="Mori K."/>
        </authorList>
    </citation>
    <scope>NUCLEOTIDE SEQUENCE [LARGE SCALE GENOMIC DNA]</scope>
    <source>
        <strain evidence="7 8">JCM 3324</strain>
    </source>
</reference>
<keyword evidence="3 5" id="KW-1133">Transmembrane helix</keyword>
<dbReference type="Proteomes" id="UP001589568">
    <property type="component" value="Unassembled WGS sequence"/>
</dbReference>
<dbReference type="InterPro" id="IPR036259">
    <property type="entry name" value="MFS_trans_sf"/>
</dbReference>
<keyword evidence="2 5" id="KW-0812">Transmembrane</keyword>
<feature type="transmembrane region" description="Helical" evidence="5">
    <location>
        <begin position="281"/>
        <end position="302"/>
    </location>
</feature>
<protein>
    <submittedName>
        <fullName evidence="7">MFS transporter</fullName>
    </submittedName>
</protein>
<feature type="transmembrane region" description="Helical" evidence="5">
    <location>
        <begin position="87"/>
        <end position="113"/>
    </location>
</feature>
<feature type="transmembrane region" description="Helical" evidence="5">
    <location>
        <begin position="381"/>
        <end position="402"/>
    </location>
</feature>
<feature type="transmembrane region" description="Helical" evidence="5">
    <location>
        <begin position="119"/>
        <end position="137"/>
    </location>
</feature>
<feature type="transmembrane region" description="Helical" evidence="5">
    <location>
        <begin position="314"/>
        <end position="339"/>
    </location>
</feature>
<keyword evidence="4 5" id="KW-0472">Membrane</keyword>
<evidence type="ECO:0000259" key="6">
    <source>
        <dbReference type="PROSITE" id="PS50850"/>
    </source>
</evidence>
<organism evidence="7 8">
    <name type="scientific">Nonomuraea salmonea</name>
    <dbReference type="NCBI Taxonomy" id="46181"/>
    <lineage>
        <taxon>Bacteria</taxon>
        <taxon>Bacillati</taxon>
        <taxon>Actinomycetota</taxon>
        <taxon>Actinomycetes</taxon>
        <taxon>Streptosporangiales</taxon>
        <taxon>Streptosporangiaceae</taxon>
        <taxon>Nonomuraea</taxon>
    </lineage>
</organism>
<feature type="transmembrane region" description="Helical" evidence="5">
    <location>
        <begin position="20"/>
        <end position="43"/>
    </location>
</feature>
<evidence type="ECO:0000313" key="7">
    <source>
        <dbReference type="EMBL" id="MFB9473657.1"/>
    </source>
</evidence>
<dbReference type="PANTHER" id="PTHR42718:SF39">
    <property type="entry name" value="ACTINORHODIN TRANSPORTER-RELATED"/>
    <property type="match status" value="1"/>
</dbReference>